<dbReference type="PROSITE" id="PS00102">
    <property type="entry name" value="PHOSPHORYLASE"/>
    <property type="match status" value="1"/>
</dbReference>
<comment type="function">
    <text evidence="13">Allosteric enzyme that catalyzes the rate-limiting step in glycogen catabolism, the phosphorolytic cleavage of glycogen to produce glucose-1-phosphate, and plays a central role in maintaining cellular and organismal glucose homeostasis.</text>
</comment>
<dbReference type="NCBIfam" id="TIGR02093">
    <property type="entry name" value="P_ylase"/>
    <property type="match status" value="1"/>
</dbReference>
<dbReference type="PANTHER" id="PTHR11468">
    <property type="entry name" value="GLYCOGEN PHOSPHORYLASE"/>
    <property type="match status" value="1"/>
</dbReference>
<evidence type="ECO:0000256" key="9">
    <source>
        <dbReference type="ARBA" id="ARBA00022898"/>
    </source>
</evidence>
<dbReference type="SUPFAM" id="SSF53756">
    <property type="entry name" value="UDP-Glycosyltransferase/glycogen phosphorylase"/>
    <property type="match status" value="1"/>
</dbReference>
<dbReference type="FunFam" id="3.40.50.2000:FF:000003">
    <property type="entry name" value="Alpha-1,4 glucan phosphorylase"/>
    <property type="match status" value="1"/>
</dbReference>
<keyword evidence="5" id="KW-0963">Cytoplasm</keyword>
<name>A0A3Q8CNB1_9LACO</name>
<dbReference type="PIRSF" id="PIRSF000460">
    <property type="entry name" value="Pprylas_GlgP"/>
    <property type="match status" value="1"/>
</dbReference>
<dbReference type="AlphaFoldDB" id="A0A3Q8CNB1"/>
<dbReference type="InterPro" id="IPR035090">
    <property type="entry name" value="Pyridoxal_P_attach_site"/>
</dbReference>
<evidence type="ECO:0000256" key="2">
    <source>
        <dbReference type="ARBA" id="ARBA00001933"/>
    </source>
</evidence>
<keyword evidence="7 13" id="KW-0328">Glycosyltransferase</keyword>
<dbReference type="Proteomes" id="UP000324497">
    <property type="component" value="Chromosome"/>
</dbReference>
<comment type="catalytic activity">
    <reaction evidence="1 13">
        <text>[(1-&gt;4)-alpha-D-glucosyl](n) + phosphate = [(1-&gt;4)-alpha-D-glucosyl](n-1) + alpha-D-glucose 1-phosphate</text>
        <dbReference type="Rhea" id="RHEA:41732"/>
        <dbReference type="Rhea" id="RHEA-COMP:9584"/>
        <dbReference type="Rhea" id="RHEA-COMP:9586"/>
        <dbReference type="ChEBI" id="CHEBI:15444"/>
        <dbReference type="ChEBI" id="CHEBI:43474"/>
        <dbReference type="ChEBI" id="CHEBI:58601"/>
        <dbReference type="EC" id="2.4.1.1"/>
    </reaction>
</comment>
<evidence type="ECO:0000256" key="12">
    <source>
        <dbReference type="PIRSR" id="PIRSR000460-1"/>
    </source>
</evidence>
<evidence type="ECO:0000256" key="13">
    <source>
        <dbReference type="RuleBase" id="RU000587"/>
    </source>
</evidence>
<protein>
    <recommendedName>
        <fullName evidence="13">Alpha-1,4 glucan phosphorylase</fullName>
        <ecNumber evidence="13">2.4.1.1</ecNumber>
    </recommendedName>
</protein>
<feature type="modified residue" description="N6-(pyridoxal phosphate)lysine" evidence="12">
    <location>
        <position position="647"/>
    </location>
</feature>
<comment type="similarity">
    <text evidence="4 13">Belongs to the glycogen phosphorylase family.</text>
</comment>
<dbReference type="KEGG" id="lng:BSQ50_01030"/>
<dbReference type="Pfam" id="PF00343">
    <property type="entry name" value="Phosphorylase"/>
    <property type="match status" value="1"/>
</dbReference>
<evidence type="ECO:0000256" key="3">
    <source>
        <dbReference type="ARBA" id="ARBA00004496"/>
    </source>
</evidence>
<dbReference type="FunFam" id="3.40.50.2000:FF:000153">
    <property type="entry name" value="Alpha-1,4 glucan phosphorylase"/>
    <property type="match status" value="1"/>
</dbReference>
<comment type="function">
    <text evidence="11">Phosphorylase is an important allosteric enzyme in carbohydrate metabolism. Enzymes from different sources differ in their regulatory mechanisms and in their natural substrates. However, all known phosphorylases share catalytic and structural properties.</text>
</comment>
<dbReference type="GO" id="GO:0008184">
    <property type="term" value="F:glycogen phosphorylase activity"/>
    <property type="evidence" value="ECO:0007669"/>
    <property type="project" value="InterPro"/>
</dbReference>
<evidence type="ECO:0000256" key="8">
    <source>
        <dbReference type="ARBA" id="ARBA00022679"/>
    </source>
</evidence>
<dbReference type="PANTHER" id="PTHR11468:SF3">
    <property type="entry name" value="GLYCOGEN PHOSPHORYLASE, LIVER FORM"/>
    <property type="match status" value="1"/>
</dbReference>
<reference evidence="14 15" key="1">
    <citation type="submission" date="2016-11" db="EMBL/GenBank/DDBJ databases">
        <title>Interaction between Lactobacillus species and yeast in water kefir.</title>
        <authorList>
            <person name="Behr J."/>
            <person name="Xu D."/>
            <person name="Vogel R.F."/>
        </authorList>
    </citation>
    <scope>NUCLEOTIDE SEQUENCE [LARGE SCALE GENOMIC DNA]</scope>
    <source>
        <strain evidence="14 15">TMW 1.1827</strain>
    </source>
</reference>
<gene>
    <name evidence="14" type="ORF">BSQ50_01030</name>
</gene>
<dbReference type="InterPro" id="IPR011833">
    <property type="entry name" value="Glycg_phsphrylas"/>
</dbReference>
<dbReference type="InterPro" id="IPR000811">
    <property type="entry name" value="Glyco_trans_35"/>
</dbReference>
<sequence length="810" mass="92402">MELTKTAFIENFKKRLGQKYALDVSDATDSELYDTLCSLVKSSYSAIWRHTWKDYLKENEKQAYYFSIEFLPGKLLKSNLLNMGWYQLVVDAFQELGLDFEKVAAVEPDMALGNGGLGRLAADFMDSLASEGYPVNGNGIRYKYGLFKQRFVNGYQVELPDEWLKTAAGNAWEIRRASKAVTVTMGGHVNLVQENDYLKPVYEDAILIQAVPYDVGMVGYHNQHVNTLRLWSAEIPDEAESQYPTIEDRRQIEDITAVLYPDDSNESGRRLRLKQEYFFVSAGIQSIVRHYKKYHEALDQISQRVAIHINDTHPAMCVAELMRILLDEEHLSWEKAWEQTVKVMSYTNHTIMAEALETWDIPLMNEIQPRILQIIAEIDHRFVTALAGKTDGQLIERTRIISGGKVHMAHLAIIGSHSTNGVAQLHTDLLESDVLHDFYTLYPERFNNKTNGIATRRWLQLANPRLAEVIDQTIGRNWRQDANQLQQLLDHQADSQLLDQLVQVKLANKQRLAKVIKQQTGVTVNPQAIFDVQIKRLHAYKRQLLNLLRIIKLYLDLKENPDLAIVPRVFIFGAKAAPSYHYAKSIIKCINETAALINHDQTIQDKLKVIFLENYGVSLAEQIIPAADVSEQISTASKEASGTSNMKLMLNGALTVATLDGANIEIKEQVGADNIFIFGLTKQEVYQYYQDHSYHSLDYYQQNPLIHRVLNTLVDGTIPNISAEGHEIFDSLTYLNDDYFVLRDFEAYLRIQDQVDETYRDQHKWQQMSLINIANACHFSSDGTVKKYASEIWNVRSVAQKGGVNVGYPL</sequence>
<dbReference type="RefSeq" id="WP_148126205.1">
    <property type="nucleotide sequence ID" value="NZ_CP018180.1"/>
</dbReference>
<keyword evidence="9 12" id="KW-0663">Pyridoxal phosphate</keyword>
<evidence type="ECO:0000256" key="1">
    <source>
        <dbReference type="ARBA" id="ARBA00001275"/>
    </source>
</evidence>
<evidence type="ECO:0000256" key="11">
    <source>
        <dbReference type="ARBA" id="ARBA00025174"/>
    </source>
</evidence>
<dbReference type="EC" id="2.4.1.1" evidence="13"/>
<dbReference type="EMBL" id="CP018180">
    <property type="protein sequence ID" value="AUJ31275.1"/>
    <property type="molecule type" value="Genomic_DNA"/>
</dbReference>
<keyword evidence="15" id="KW-1185">Reference proteome</keyword>
<comment type="subcellular location">
    <subcellularLocation>
        <location evidence="3">Cytoplasm</location>
    </subcellularLocation>
</comment>
<comment type="cofactor">
    <cofactor evidence="2 13">
        <name>pyridoxal 5'-phosphate</name>
        <dbReference type="ChEBI" id="CHEBI:597326"/>
    </cofactor>
</comment>
<evidence type="ECO:0000256" key="4">
    <source>
        <dbReference type="ARBA" id="ARBA00006047"/>
    </source>
</evidence>
<dbReference type="CDD" id="cd04300">
    <property type="entry name" value="GT35_Glycogen_Phosphorylase"/>
    <property type="match status" value="1"/>
</dbReference>
<dbReference type="GO" id="GO:0005737">
    <property type="term" value="C:cytoplasm"/>
    <property type="evidence" value="ECO:0007669"/>
    <property type="project" value="UniProtKB-SubCell"/>
</dbReference>
<dbReference type="GO" id="GO:0005980">
    <property type="term" value="P:glycogen catabolic process"/>
    <property type="evidence" value="ECO:0007669"/>
    <property type="project" value="TreeGrafter"/>
</dbReference>
<evidence type="ECO:0000313" key="15">
    <source>
        <dbReference type="Proteomes" id="UP000324497"/>
    </source>
</evidence>
<dbReference type="GO" id="GO:0030170">
    <property type="term" value="F:pyridoxal phosphate binding"/>
    <property type="evidence" value="ECO:0007669"/>
    <property type="project" value="InterPro"/>
</dbReference>
<keyword evidence="6" id="KW-0021">Allosteric enzyme</keyword>
<dbReference type="Gene3D" id="3.40.50.2000">
    <property type="entry name" value="Glycogen Phosphorylase B"/>
    <property type="match status" value="2"/>
</dbReference>
<accession>A0A3Q8CNB1</accession>
<proteinExistence type="inferred from homology"/>
<evidence type="ECO:0000256" key="5">
    <source>
        <dbReference type="ARBA" id="ARBA00022490"/>
    </source>
</evidence>
<organism evidence="14 15">
    <name type="scientific">Liquorilactobacillus nagelii</name>
    <dbReference type="NCBI Taxonomy" id="82688"/>
    <lineage>
        <taxon>Bacteria</taxon>
        <taxon>Bacillati</taxon>
        <taxon>Bacillota</taxon>
        <taxon>Bacilli</taxon>
        <taxon>Lactobacillales</taxon>
        <taxon>Lactobacillaceae</taxon>
        <taxon>Liquorilactobacillus</taxon>
    </lineage>
</organism>
<keyword evidence="8 13" id="KW-0808">Transferase</keyword>
<keyword evidence="10 13" id="KW-0119">Carbohydrate metabolism</keyword>
<evidence type="ECO:0000313" key="14">
    <source>
        <dbReference type="EMBL" id="AUJ31275.1"/>
    </source>
</evidence>
<evidence type="ECO:0000256" key="6">
    <source>
        <dbReference type="ARBA" id="ARBA00022533"/>
    </source>
</evidence>
<evidence type="ECO:0000256" key="10">
    <source>
        <dbReference type="ARBA" id="ARBA00023277"/>
    </source>
</evidence>
<evidence type="ECO:0000256" key="7">
    <source>
        <dbReference type="ARBA" id="ARBA00022676"/>
    </source>
</evidence>